<keyword evidence="1" id="KW-0812">Transmembrane</keyword>
<gene>
    <name evidence="2" type="ORF">g.6225</name>
</gene>
<keyword evidence="1" id="KW-1133">Transmembrane helix</keyword>
<feature type="transmembrane region" description="Helical" evidence="1">
    <location>
        <begin position="78"/>
        <end position="103"/>
    </location>
</feature>
<sequence>FLYFIEKVKGAVSKPTRRVSCPPQKLMRCYNKHSAKTTVDVVIITIVRLLNKHEKAYVQLAREQSHHRLLHTSKTSDLCTMLLVSILQLLFVAVMIVSAMMIITMTELEHPIYFILVKCADNVVVWDSCRIIHCLCHTSNYAKIEKMHKHYRRKIAEVTADLPEYTLILVHNALHERCSLEHRLLLRVMCCIH</sequence>
<accession>A0A146L1L9</accession>
<evidence type="ECO:0000313" key="2">
    <source>
        <dbReference type="EMBL" id="JAQ01127.1"/>
    </source>
</evidence>
<evidence type="ECO:0000256" key="1">
    <source>
        <dbReference type="SAM" id="Phobius"/>
    </source>
</evidence>
<protein>
    <submittedName>
        <fullName evidence="2">Uncharacterized protein</fullName>
    </submittedName>
</protein>
<dbReference type="AlphaFoldDB" id="A0A146L1L9"/>
<dbReference type="EMBL" id="GDHC01017502">
    <property type="protein sequence ID" value="JAQ01127.1"/>
    <property type="molecule type" value="Transcribed_RNA"/>
</dbReference>
<proteinExistence type="predicted"/>
<feature type="non-terminal residue" evidence="2">
    <location>
        <position position="1"/>
    </location>
</feature>
<reference evidence="2" key="1">
    <citation type="journal article" date="2016" name="Gigascience">
        <title>De novo construction of an expanded transcriptome assembly for the western tarnished plant bug, Lygus hesperus.</title>
        <authorList>
            <person name="Tassone E.E."/>
            <person name="Geib S.M."/>
            <person name="Hall B."/>
            <person name="Fabrick J.A."/>
            <person name="Brent C.S."/>
            <person name="Hull J.J."/>
        </authorList>
    </citation>
    <scope>NUCLEOTIDE SEQUENCE</scope>
</reference>
<name>A0A146L1L9_LYGHE</name>
<organism evidence="2">
    <name type="scientific">Lygus hesperus</name>
    <name type="common">Western plant bug</name>
    <dbReference type="NCBI Taxonomy" id="30085"/>
    <lineage>
        <taxon>Eukaryota</taxon>
        <taxon>Metazoa</taxon>
        <taxon>Ecdysozoa</taxon>
        <taxon>Arthropoda</taxon>
        <taxon>Hexapoda</taxon>
        <taxon>Insecta</taxon>
        <taxon>Pterygota</taxon>
        <taxon>Neoptera</taxon>
        <taxon>Paraneoptera</taxon>
        <taxon>Hemiptera</taxon>
        <taxon>Heteroptera</taxon>
        <taxon>Panheteroptera</taxon>
        <taxon>Cimicomorpha</taxon>
        <taxon>Miridae</taxon>
        <taxon>Mirini</taxon>
        <taxon>Lygus</taxon>
    </lineage>
</organism>
<keyword evidence="1" id="KW-0472">Membrane</keyword>